<dbReference type="EMBL" id="JAPMSZ010000011">
    <property type="protein sequence ID" value="KAJ5084751.1"/>
    <property type="molecule type" value="Genomic_DNA"/>
</dbReference>
<comment type="caution">
    <text evidence="3">The sequence shown here is derived from an EMBL/GenBank/DDBJ whole genome shotgun (WGS) entry which is preliminary data.</text>
</comment>
<dbReference type="PANTHER" id="PTHR38792">
    <property type="entry name" value="BNR/ASP-BOX REPEAT DOMAIN PROTEIN (AFU_ORTHOLOGUE AFUA_7G06430)-RELATED"/>
    <property type="match status" value="1"/>
</dbReference>
<evidence type="ECO:0000313" key="3">
    <source>
        <dbReference type="EMBL" id="KAJ5084751.1"/>
    </source>
</evidence>
<dbReference type="Gene3D" id="2.120.10.10">
    <property type="match status" value="1"/>
</dbReference>
<dbReference type="AlphaFoldDB" id="A0A9W9JX99"/>
<dbReference type="SUPFAM" id="SSF75005">
    <property type="entry name" value="Arabinanase/levansucrase/invertase"/>
    <property type="match status" value="1"/>
</dbReference>
<dbReference type="PANTHER" id="PTHR38792:SF3">
    <property type="entry name" value="BNR_ASP-BOX REPEAT DOMAIN PROTEIN (AFU_ORTHOLOGUE AFUA_7G06430)-RELATED"/>
    <property type="match status" value="1"/>
</dbReference>
<dbReference type="OrthoDB" id="2130735at2759"/>
<protein>
    <recommendedName>
        <fullName evidence="5">Sialidase domain-containing protein</fullName>
    </recommendedName>
</protein>
<dbReference type="SUPFAM" id="SSF50939">
    <property type="entry name" value="Sialidases"/>
    <property type="match status" value="1"/>
</dbReference>
<keyword evidence="1 2" id="KW-0732">Signal</keyword>
<dbReference type="Proteomes" id="UP001141434">
    <property type="component" value="Unassembled WGS sequence"/>
</dbReference>
<dbReference type="CDD" id="cd15482">
    <property type="entry name" value="Sialidase_non-viral"/>
    <property type="match status" value="1"/>
</dbReference>
<evidence type="ECO:0000256" key="1">
    <source>
        <dbReference type="ARBA" id="ARBA00022729"/>
    </source>
</evidence>
<proteinExistence type="predicted"/>
<evidence type="ECO:0000313" key="4">
    <source>
        <dbReference type="Proteomes" id="UP001141434"/>
    </source>
</evidence>
<dbReference type="RefSeq" id="XP_056508148.1">
    <property type="nucleotide sequence ID" value="XM_056659855.1"/>
</dbReference>
<evidence type="ECO:0000256" key="2">
    <source>
        <dbReference type="SAM" id="SignalP"/>
    </source>
</evidence>
<feature type="chain" id="PRO_5040970813" description="Sialidase domain-containing protein" evidence="2">
    <location>
        <begin position="27"/>
        <end position="588"/>
    </location>
</feature>
<dbReference type="Gene3D" id="2.60.120.560">
    <property type="entry name" value="Exo-inulinase, domain 1"/>
    <property type="match status" value="1"/>
</dbReference>
<sequence length="588" mass="63239">MVKLSTFATQAVLPLAALFFTQSTLADSDGIVIWPHKVPNEGNGYSRVIQLQHAGKSNGNLLAIWEHWYTKGDSRATNGTASHYIIRKSGDNGTTWDTLTTISDPLKGTGHPATLFWQPFLFEFPQQLGKYPKGTLLLVGNLVKNSNTDFVSWRSTDHGKTWNIVGKVLHGSGKGQIWEPFVYLDSKGKIVTVFSDQRDSDHAQKLSSITSDDGGTTWNDSEGVVVGSRFVDRPGMATVAKMDNGEFIMSYEWCIGDPKTGKMNSDPCPIHVKTSADGVSWRKNDAGTVISTTDGIQTFGSPYTIWDPTEKKVIVSSSLKRWKNDTKTNAPENNRIVFVNSDHGKGGWSWAPSPWTVPKATDVCGSNYSPNILLLPNGTLLYTAEASIDSNDKKSHCILRTGAAPIASLPYKSDFSGLGQAGWIDFDGAWSIADGQYSFASVPSSTTLVITGSSGWTDYEVSADVVITSRSGEVGLVARASASKSAPNTMTRYMAAIDSSSGKVTVYRVADKTTTLKSEAHSGGIKANKPYRLSISVKSTKITVTLSERGKAKTTVTALDDGLKSGLAGLYGSHGSGGFKNVQISSLA</sequence>
<name>A0A9W9JX99_9EURO</name>
<reference evidence="3" key="1">
    <citation type="submission" date="2022-11" db="EMBL/GenBank/DDBJ databases">
        <authorList>
            <person name="Petersen C."/>
        </authorList>
    </citation>
    <scope>NUCLEOTIDE SEQUENCE</scope>
    <source>
        <strain evidence="3">IBT 34128</strain>
    </source>
</reference>
<keyword evidence="4" id="KW-1185">Reference proteome</keyword>
<gene>
    <name evidence="3" type="ORF">NUU61_009330</name>
</gene>
<organism evidence="3 4">
    <name type="scientific">Penicillium alfredii</name>
    <dbReference type="NCBI Taxonomy" id="1506179"/>
    <lineage>
        <taxon>Eukaryota</taxon>
        <taxon>Fungi</taxon>
        <taxon>Dikarya</taxon>
        <taxon>Ascomycota</taxon>
        <taxon>Pezizomycotina</taxon>
        <taxon>Eurotiomycetes</taxon>
        <taxon>Eurotiomycetidae</taxon>
        <taxon>Eurotiales</taxon>
        <taxon>Aspergillaceae</taxon>
        <taxon>Penicillium</taxon>
    </lineage>
</organism>
<accession>A0A9W9JX99</accession>
<dbReference type="InterPro" id="IPR036278">
    <property type="entry name" value="Sialidase_sf"/>
</dbReference>
<dbReference type="GeneID" id="81399024"/>
<dbReference type="InterPro" id="IPR023296">
    <property type="entry name" value="Glyco_hydro_beta-prop_sf"/>
</dbReference>
<feature type="signal peptide" evidence="2">
    <location>
        <begin position="1"/>
        <end position="26"/>
    </location>
</feature>
<evidence type="ECO:0008006" key="5">
    <source>
        <dbReference type="Google" id="ProtNLM"/>
    </source>
</evidence>
<reference evidence="3" key="2">
    <citation type="journal article" date="2023" name="IMA Fungus">
        <title>Comparative genomic study of the Penicillium genus elucidates a diverse pangenome and 15 lateral gene transfer events.</title>
        <authorList>
            <person name="Petersen C."/>
            <person name="Sorensen T."/>
            <person name="Nielsen M.R."/>
            <person name="Sondergaard T.E."/>
            <person name="Sorensen J.L."/>
            <person name="Fitzpatrick D.A."/>
            <person name="Frisvad J.C."/>
            <person name="Nielsen K.L."/>
        </authorList>
    </citation>
    <scope>NUCLEOTIDE SEQUENCE</scope>
    <source>
        <strain evidence="3">IBT 34128</strain>
    </source>
</reference>